<gene>
    <name evidence="1" type="ORF">QYS47_06640</name>
</gene>
<protein>
    <submittedName>
        <fullName evidence="1">Glutamate-cysteine ligase family protein</fullName>
    </submittedName>
</protein>
<name>A0AA49GH23_9BACT</name>
<dbReference type="EMBL" id="CP129968">
    <property type="protein sequence ID" value="WKK81881.2"/>
    <property type="molecule type" value="Genomic_DNA"/>
</dbReference>
<dbReference type="Proteomes" id="UP001232019">
    <property type="component" value="Chromosome"/>
</dbReference>
<evidence type="ECO:0000313" key="1">
    <source>
        <dbReference type="EMBL" id="WKK81881.2"/>
    </source>
</evidence>
<proteinExistence type="predicted"/>
<reference evidence="1" key="1">
    <citation type="submission" date="2023-08" db="EMBL/GenBank/DDBJ databases">
        <title>Comparative genomics and taxonomic characterization of three novel marine species of genus Marivirga.</title>
        <authorList>
            <person name="Muhammad N."/>
            <person name="Kim S.-G."/>
        </authorList>
    </citation>
    <scope>NUCLEOTIDE SEQUENCE</scope>
    <source>
        <strain evidence="1">BKB1-2</strain>
    </source>
</reference>
<dbReference type="Pfam" id="PF04107">
    <property type="entry name" value="GCS2"/>
    <property type="match status" value="1"/>
</dbReference>
<dbReference type="InterPro" id="IPR006336">
    <property type="entry name" value="GCS2"/>
</dbReference>
<dbReference type="RefSeq" id="WP_322347972.1">
    <property type="nucleotide sequence ID" value="NZ_CP129968.2"/>
</dbReference>
<keyword evidence="1" id="KW-0436">Ligase</keyword>
<dbReference type="AlphaFoldDB" id="A0AA49GH23"/>
<organism evidence="1">
    <name type="scientific">Marivirga arenosa</name>
    <dbReference type="NCBI Taxonomy" id="3059076"/>
    <lineage>
        <taxon>Bacteria</taxon>
        <taxon>Pseudomonadati</taxon>
        <taxon>Bacteroidota</taxon>
        <taxon>Cytophagia</taxon>
        <taxon>Cytophagales</taxon>
        <taxon>Marivirgaceae</taxon>
        <taxon>Marivirga</taxon>
    </lineage>
</organism>
<dbReference type="Gene3D" id="3.30.590.20">
    <property type="match status" value="1"/>
</dbReference>
<dbReference type="PANTHER" id="PTHR36510:SF1">
    <property type="entry name" value="GLUTAMATE--CYSTEINE LIGASE 2-RELATED"/>
    <property type="match status" value="1"/>
</dbReference>
<dbReference type="KEGG" id="marp:QYS47_06640"/>
<dbReference type="InterPro" id="IPR050141">
    <property type="entry name" value="GCL_type2/YbdK_subfam"/>
</dbReference>
<dbReference type="GO" id="GO:0042398">
    <property type="term" value="P:modified amino acid biosynthetic process"/>
    <property type="evidence" value="ECO:0007669"/>
    <property type="project" value="InterPro"/>
</dbReference>
<sequence>METIHKTKTYSLFECFGIELEYMIVNRKSLMPAPISDQVIIKKLGHITDELENGTISWSNELVLHVLELKTTKPVQSLEKLAEDFHQNIVEINALLAEVDCVLMPTAMHPLMDPLKEVKLWPHERNEIYNQYNSIFDCKGHGWGNLQSMHINLPFADDEEFHVLHEAIRHLMAIIPALTASSPIFEGMKSEVLDNRLAFYEQNQKRIPSITGHVIPESVKSKDEYEQKILTKIYKHIAPFDPDKNLQYEWLNSRGAIARFDRNAIEIRIIDLQECPAADIAIAAFISKSLQYLIPQIKKYNPIDELDLYDIYRLALEDGGESIIHYSDYLRYLGIEKKGDLSIKEIWKYLLQQVDLGDAQKSVVEYILEYGNLSQRILFNLKNTSFSVEYIKKEYQLLVECLSENKVYKLR</sequence>
<dbReference type="GO" id="GO:0004357">
    <property type="term" value="F:glutamate-cysteine ligase activity"/>
    <property type="evidence" value="ECO:0007669"/>
    <property type="project" value="InterPro"/>
</dbReference>
<dbReference type="InterPro" id="IPR014746">
    <property type="entry name" value="Gln_synth/guanido_kin_cat_dom"/>
</dbReference>
<accession>A0AA49GH23</accession>
<dbReference type="PANTHER" id="PTHR36510">
    <property type="entry name" value="GLUTAMATE--CYSTEINE LIGASE 2-RELATED"/>
    <property type="match status" value="1"/>
</dbReference>
<dbReference type="SUPFAM" id="SSF55931">
    <property type="entry name" value="Glutamine synthetase/guanido kinase"/>
    <property type="match status" value="1"/>
</dbReference>